<evidence type="ECO:0000256" key="4">
    <source>
        <dbReference type="HAMAP-Rule" id="MF_00213"/>
    </source>
</evidence>
<dbReference type="Proteomes" id="UP000554286">
    <property type="component" value="Unassembled WGS sequence"/>
</dbReference>
<dbReference type="Gene3D" id="3.30.2320.80">
    <property type="match status" value="1"/>
</dbReference>
<comment type="caution">
    <text evidence="5">The sequence shown here is derived from an EMBL/GenBank/DDBJ whole genome shotgun (WGS) entry which is preliminary data.</text>
</comment>
<keyword evidence="2 4" id="KW-0479">Metal-binding</keyword>
<evidence type="ECO:0000256" key="3">
    <source>
        <dbReference type="ARBA" id="ARBA00022833"/>
    </source>
</evidence>
<keyword evidence="3 4" id="KW-0862">Zinc</keyword>
<dbReference type="PIRSF" id="PIRSF004761">
    <property type="entry name" value="Hydrgn_mat_HypA"/>
    <property type="match status" value="1"/>
</dbReference>
<dbReference type="PANTHER" id="PTHR34535:SF3">
    <property type="entry name" value="HYDROGENASE MATURATION FACTOR HYPA"/>
    <property type="match status" value="1"/>
</dbReference>
<accession>A0A7W6WAE5</accession>
<evidence type="ECO:0000313" key="6">
    <source>
        <dbReference type="Proteomes" id="UP000554286"/>
    </source>
</evidence>
<proteinExistence type="inferred from homology"/>
<dbReference type="RefSeq" id="WP_184046175.1">
    <property type="nucleotide sequence ID" value="NZ_JACIGK010000021.1"/>
</dbReference>
<dbReference type="AlphaFoldDB" id="A0A7W6WAE5"/>
<feature type="binding site" evidence="4">
    <location>
        <position position="92"/>
    </location>
    <ligand>
        <name>Zn(2+)</name>
        <dbReference type="ChEBI" id="CHEBI:29105"/>
    </ligand>
</feature>
<feature type="binding site" evidence="4">
    <location>
        <position position="2"/>
    </location>
    <ligand>
        <name>Ni(2+)</name>
        <dbReference type="ChEBI" id="CHEBI:49786"/>
    </ligand>
</feature>
<comment type="function">
    <text evidence="4">Involved in the maturation of [NiFe] hydrogenases. Required for nickel insertion into the metal center of the hydrogenase.</text>
</comment>
<evidence type="ECO:0000256" key="1">
    <source>
        <dbReference type="ARBA" id="ARBA00022596"/>
    </source>
</evidence>
<organism evidence="5 6">
    <name type="scientific">Roseospira visakhapatnamensis</name>
    <dbReference type="NCBI Taxonomy" id="390880"/>
    <lineage>
        <taxon>Bacteria</taxon>
        <taxon>Pseudomonadati</taxon>
        <taxon>Pseudomonadota</taxon>
        <taxon>Alphaproteobacteria</taxon>
        <taxon>Rhodospirillales</taxon>
        <taxon>Rhodospirillaceae</taxon>
        <taxon>Roseospira</taxon>
    </lineage>
</organism>
<evidence type="ECO:0000256" key="2">
    <source>
        <dbReference type="ARBA" id="ARBA00022723"/>
    </source>
</evidence>
<dbReference type="InterPro" id="IPR000688">
    <property type="entry name" value="HypA/HybF"/>
</dbReference>
<dbReference type="FunFam" id="3.30.2320.80:FF:000001">
    <property type="entry name" value="Hydrogenase maturation factor HypA"/>
    <property type="match status" value="1"/>
</dbReference>
<dbReference type="GO" id="GO:0016151">
    <property type="term" value="F:nickel cation binding"/>
    <property type="evidence" value="ECO:0007669"/>
    <property type="project" value="UniProtKB-UniRule"/>
</dbReference>
<reference evidence="5 6" key="1">
    <citation type="submission" date="2020-08" db="EMBL/GenBank/DDBJ databases">
        <title>Genome sequencing of Purple Non-Sulfur Bacteria from various extreme environments.</title>
        <authorList>
            <person name="Mayer M."/>
        </authorList>
    </citation>
    <scope>NUCLEOTIDE SEQUENCE [LARGE SCALE GENOMIC DNA]</scope>
    <source>
        <strain evidence="5 6">JA131</strain>
    </source>
</reference>
<dbReference type="GO" id="GO:0016530">
    <property type="term" value="F:metallochaperone activity"/>
    <property type="evidence" value="ECO:0007669"/>
    <property type="project" value="UniProtKB-ARBA"/>
</dbReference>
<name>A0A7W6WAE5_9PROT</name>
<dbReference type="GO" id="GO:0008270">
    <property type="term" value="F:zinc ion binding"/>
    <property type="evidence" value="ECO:0007669"/>
    <property type="project" value="UniProtKB-UniRule"/>
</dbReference>
<dbReference type="EMBL" id="JACIGK010000021">
    <property type="protein sequence ID" value="MBB4267110.1"/>
    <property type="molecule type" value="Genomic_DNA"/>
</dbReference>
<feature type="binding site" evidence="4">
    <location>
        <position position="76"/>
    </location>
    <ligand>
        <name>Zn(2+)</name>
        <dbReference type="ChEBI" id="CHEBI:29105"/>
    </ligand>
</feature>
<dbReference type="Pfam" id="PF01155">
    <property type="entry name" value="HypA"/>
    <property type="match status" value="1"/>
</dbReference>
<comment type="similarity">
    <text evidence="4">Belongs to the HypA/HybF family.</text>
</comment>
<dbReference type="HAMAP" id="MF_00213">
    <property type="entry name" value="HypA_HybF"/>
    <property type="match status" value="1"/>
</dbReference>
<sequence length="113" mass="12648">MHELALTEGILRILEAEAERQAFSHVRTVWLELGALSHAEPEAIRFCFDMVMKGTLAEGARLELLRTPGKGWCMTCATEIAVDRRFDPCPRCGGYQVQVLDGDAMRIKELEVA</sequence>
<keyword evidence="6" id="KW-1185">Reference proteome</keyword>
<dbReference type="NCBIfam" id="TIGR00100">
    <property type="entry name" value="hypA"/>
    <property type="match status" value="1"/>
</dbReference>
<feature type="binding site" evidence="4">
    <location>
        <position position="73"/>
    </location>
    <ligand>
        <name>Zn(2+)</name>
        <dbReference type="ChEBI" id="CHEBI:29105"/>
    </ligand>
</feature>
<dbReference type="PANTHER" id="PTHR34535">
    <property type="entry name" value="HYDROGENASE MATURATION FACTOR HYPA"/>
    <property type="match status" value="1"/>
</dbReference>
<dbReference type="GO" id="GO:0051604">
    <property type="term" value="P:protein maturation"/>
    <property type="evidence" value="ECO:0007669"/>
    <property type="project" value="InterPro"/>
</dbReference>
<gene>
    <name evidence="4" type="primary">hypA</name>
    <name evidence="5" type="ORF">GGD89_002751</name>
</gene>
<keyword evidence="1 4" id="KW-0533">Nickel</keyword>
<evidence type="ECO:0000313" key="5">
    <source>
        <dbReference type="EMBL" id="MBB4267110.1"/>
    </source>
</evidence>
<feature type="binding site" evidence="4">
    <location>
        <position position="89"/>
    </location>
    <ligand>
        <name>Zn(2+)</name>
        <dbReference type="ChEBI" id="CHEBI:29105"/>
    </ligand>
</feature>
<protein>
    <recommendedName>
        <fullName evidence="4">Hydrogenase maturation factor HypA</fullName>
    </recommendedName>
</protein>